<proteinExistence type="inferred from homology"/>
<protein>
    <submittedName>
        <fullName evidence="4">Rhamnogalacturonan acetylesterase</fullName>
    </submittedName>
</protein>
<organism evidence="4">
    <name type="scientific">Edaphobacter paludis</name>
    <dbReference type="NCBI Taxonomy" id="3035702"/>
    <lineage>
        <taxon>Bacteria</taxon>
        <taxon>Pseudomonadati</taxon>
        <taxon>Acidobacteriota</taxon>
        <taxon>Terriglobia</taxon>
        <taxon>Terriglobales</taxon>
        <taxon>Acidobacteriaceae</taxon>
        <taxon>Edaphobacter</taxon>
    </lineage>
</organism>
<keyword evidence="2" id="KW-0378">Hydrolase</keyword>
<dbReference type="PANTHER" id="PTHR43695">
    <property type="entry name" value="PUTATIVE (AFU_ORTHOLOGUE AFUA_2G17250)-RELATED"/>
    <property type="match status" value="1"/>
</dbReference>
<evidence type="ECO:0000313" key="5">
    <source>
        <dbReference type="EMBL" id="XBH12310.1"/>
    </source>
</evidence>
<dbReference type="InterPro" id="IPR037459">
    <property type="entry name" value="RhgT-like"/>
</dbReference>
<dbReference type="Pfam" id="PF13472">
    <property type="entry name" value="Lipase_GDSL_2"/>
    <property type="match status" value="1"/>
</dbReference>
<dbReference type="InterPro" id="IPR036514">
    <property type="entry name" value="SGNH_hydro_sf"/>
</dbReference>
<dbReference type="Gene3D" id="3.40.50.1110">
    <property type="entry name" value="SGNH hydrolase"/>
    <property type="match status" value="1"/>
</dbReference>
<sequence length="304" mass="32865">MKKHAFLQSLSLLALVSAFLLLLPVGRAQTVQPPVEPGSPTDPAVHARLGLPTPANPHLPTLFLVGDSTVRNGHGDGAHGQWGWGEPLVSFFDTAKINVVNRAIGGRSSRTYITEGHWADTLALMKPGDIVLFQFGHNDSGPLDDAARARGTIPGVGDESREIENPILKRHETVHTYGWYMRQYVADTIAKGATPIVCSPIPRKIWKDGKVVRNADNYGGWARQVALQQHVAFIDLNAIIARRYDALGEEKVEPLFADPHTHTSWAGAELNAECVVAGLKALPRDPLAGYFSDKGKAVTPDAGS</sequence>
<reference evidence="4" key="1">
    <citation type="submission" date="2023-03" db="EMBL/GenBank/DDBJ databases">
        <title>Edaphobacter sp.</title>
        <authorList>
            <person name="Huber K.J."/>
            <person name="Papendorf J."/>
            <person name="Pilke C."/>
            <person name="Bunk B."/>
            <person name="Sproeer C."/>
            <person name="Pester M."/>
        </authorList>
    </citation>
    <scope>NUCLEOTIDE SEQUENCE</scope>
    <source>
        <strain evidence="4">DSM 109919</strain>
        <strain evidence="5">DSM 109920</strain>
    </source>
</reference>
<dbReference type="RefSeq" id="WP_348266615.1">
    <property type="nucleotide sequence ID" value="NZ_CP121194.1"/>
</dbReference>
<comment type="similarity">
    <text evidence="1">Belongs to the 'GDSL' lipolytic enzyme family.</text>
</comment>
<gene>
    <name evidence="4" type="ORF">P4G45_11470</name>
    <name evidence="5" type="ORF">P8936_11415</name>
</gene>
<dbReference type="AlphaFoldDB" id="A0AAU7CWR5"/>
<evidence type="ECO:0000256" key="1">
    <source>
        <dbReference type="ARBA" id="ARBA00008668"/>
    </source>
</evidence>
<dbReference type="CDD" id="cd01821">
    <property type="entry name" value="Rhamnogalacturan_acetylesterase_like"/>
    <property type="match status" value="1"/>
</dbReference>
<evidence type="ECO:0000259" key="3">
    <source>
        <dbReference type="Pfam" id="PF13472"/>
    </source>
</evidence>
<dbReference type="SUPFAM" id="SSF52266">
    <property type="entry name" value="SGNH hydrolase"/>
    <property type="match status" value="1"/>
</dbReference>
<dbReference type="KEGG" id="epl:P4G45_11470"/>
<accession>A0AAU7D452</accession>
<dbReference type="GO" id="GO:0016788">
    <property type="term" value="F:hydrolase activity, acting on ester bonds"/>
    <property type="evidence" value="ECO:0007669"/>
    <property type="project" value="UniProtKB-ARBA"/>
</dbReference>
<name>A0AAU7CWR5_9BACT</name>
<dbReference type="EMBL" id="CP121194">
    <property type="protein sequence ID" value="XBH09106.1"/>
    <property type="molecule type" value="Genomic_DNA"/>
</dbReference>
<evidence type="ECO:0000256" key="2">
    <source>
        <dbReference type="ARBA" id="ARBA00022801"/>
    </source>
</evidence>
<dbReference type="PANTHER" id="PTHR43695:SF1">
    <property type="entry name" value="RHAMNOGALACTURONAN ACETYLESTERASE"/>
    <property type="match status" value="1"/>
</dbReference>
<dbReference type="InterPro" id="IPR013830">
    <property type="entry name" value="SGNH_hydro"/>
</dbReference>
<evidence type="ECO:0000313" key="4">
    <source>
        <dbReference type="EMBL" id="XBH09106.1"/>
    </source>
</evidence>
<dbReference type="EMBL" id="CP121195">
    <property type="protein sequence ID" value="XBH12310.1"/>
    <property type="molecule type" value="Genomic_DNA"/>
</dbReference>
<feature type="domain" description="SGNH hydrolase-type esterase" evidence="3">
    <location>
        <begin position="65"/>
        <end position="269"/>
    </location>
</feature>
<accession>A0AAU7CWR5</accession>